<dbReference type="PANTHER" id="PTHR12534:SF0">
    <property type="entry name" value="SMALL RIBOSOMAL SUBUNIT PROTEIN US2M"/>
    <property type="match status" value="1"/>
</dbReference>
<dbReference type="Gene3D" id="3.40.50.10490">
    <property type="entry name" value="Glucose-6-phosphate isomerase like protein, domain 1"/>
    <property type="match status" value="1"/>
</dbReference>
<gene>
    <name evidence="5 7" type="primary">rpsB</name>
    <name evidence="7" type="ORF">DK427_04480</name>
</gene>
<dbReference type="NCBIfam" id="TIGR01011">
    <property type="entry name" value="rpsB_bact"/>
    <property type="match status" value="1"/>
</dbReference>
<dbReference type="PRINTS" id="PR00395">
    <property type="entry name" value="RIBOSOMALS2"/>
</dbReference>
<dbReference type="PROSITE" id="PS00962">
    <property type="entry name" value="RIBOSOMAL_S2_1"/>
    <property type="match status" value="1"/>
</dbReference>
<dbReference type="InterPro" id="IPR018130">
    <property type="entry name" value="Ribosomal_uS2_CS"/>
</dbReference>
<evidence type="ECO:0000313" key="7">
    <source>
        <dbReference type="EMBL" id="AWN38845.1"/>
    </source>
</evidence>
<dbReference type="Gene3D" id="1.10.287.610">
    <property type="entry name" value="Helix hairpin bin"/>
    <property type="match status" value="1"/>
</dbReference>
<dbReference type="GO" id="GO:0006412">
    <property type="term" value="P:translation"/>
    <property type="evidence" value="ECO:0007669"/>
    <property type="project" value="UniProtKB-UniRule"/>
</dbReference>
<evidence type="ECO:0000256" key="1">
    <source>
        <dbReference type="ARBA" id="ARBA00006242"/>
    </source>
</evidence>
<dbReference type="GO" id="GO:0022627">
    <property type="term" value="C:cytosolic small ribosomal subunit"/>
    <property type="evidence" value="ECO:0007669"/>
    <property type="project" value="TreeGrafter"/>
</dbReference>
<dbReference type="Gene3D" id="1.10.150.20">
    <property type="entry name" value="5' to 3' exonuclease, C-terminal subdomain"/>
    <property type="match status" value="1"/>
</dbReference>
<dbReference type="InterPro" id="IPR023591">
    <property type="entry name" value="Ribosomal_uS2_flav_dom_sf"/>
</dbReference>
<dbReference type="GO" id="GO:0003735">
    <property type="term" value="F:structural constituent of ribosome"/>
    <property type="evidence" value="ECO:0007669"/>
    <property type="project" value="InterPro"/>
</dbReference>
<dbReference type="PANTHER" id="PTHR12534">
    <property type="entry name" value="30S RIBOSOMAL PROTEIN S2 PROKARYOTIC AND ORGANELLAR"/>
    <property type="match status" value="1"/>
</dbReference>
<keyword evidence="2 5" id="KW-0689">Ribosomal protein</keyword>
<dbReference type="PROSITE" id="PS00963">
    <property type="entry name" value="RIBOSOMAL_S2_2"/>
    <property type="match status" value="1"/>
</dbReference>
<dbReference type="OrthoDB" id="9808036at2"/>
<dbReference type="CDD" id="cd01425">
    <property type="entry name" value="RPS2"/>
    <property type="match status" value="1"/>
</dbReference>
<comment type="similarity">
    <text evidence="1 5 6">Belongs to the universal ribosomal protein uS2 family.</text>
</comment>
<accession>A0A2U8VYK8</accession>
<dbReference type="InterPro" id="IPR001865">
    <property type="entry name" value="Ribosomal_uS2"/>
</dbReference>
<reference evidence="7 8" key="1">
    <citation type="submission" date="2018-05" db="EMBL/GenBank/DDBJ databases">
        <title>Complete Genome Sequence of Methylobacterium sp. 17Sr1-43.</title>
        <authorList>
            <person name="Srinivasan S."/>
        </authorList>
    </citation>
    <scope>NUCLEOTIDE SEQUENCE [LARGE SCALE GENOMIC DNA]</scope>
    <source>
        <strain evidence="7 8">17Sr1-43</strain>
    </source>
</reference>
<dbReference type="RefSeq" id="WP_109954000.1">
    <property type="nucleotide sequence ID" value="NZ_CP029551.1"/>
</dbReference>
<sequence>MRQLLEAGAHFGKRAHSWNPKMQPYIFGTRNDIHIIDLAQTAPAMHRALQAVSDTVARGGRVLFVGTKRQAADTIADAAKRSAQYYVNSRWLGGMLTNWKTISGSIARLREVSETLETGGSGLTGEERLMLSREKDKLEKALGGIKDMGGVPDLLFVIDTNKERVAIREANRLNIPVAAIVDTNCNPDGITHIVPASANAGRAIALYCDLIARAAIDGIWRAQGWLGSDPGASEEPMAEELPASEEFPVTFSFDRAGKMLPAQSTARFELLAAPRGAPDDLTKIDGIGPQIARRLNDAGIYHYWQIAAMTEDDVAELGHDLAGRMARDDWGEASRGLLHESIRGAATG</sequence>
<dbReference type="SUPFAM" id="SSF52313">
    <property type="entry name" value="Ribosomal protein S2"/>
    <property type="match status" value="1"/>
</dbReference>
<evidence type="ECO:0000313" key="8">
    <source>
        <dbReference type="Proteomes" id="UP000246058"/>
    </source>
</evidence>
<dbReference type="InterPro" id="IPR005706">
    <property type="entry name" value="Ribosomal_uS2_bac/mit/plastid"/>
</dbReference>
<keyword evidence="8" id="KW-1185">Reference proteome</keyword>
<keyword evidence="3 5" id="KW-0687">Ribonucleoprotein</keyword>
<dbReference type="Pfam" id="PF00318">
    <property type="entry name" value="Ribosomal_S2"/>
    <property type="match status" value="1"/>
</dbReference>
<dbReference type="AlphaFoldDB" id="A0A2U8VYK8"/>
<protein>
    <recommendedName>
        <fullName evidence="4 5">Small ribosomal subunit protein uS2</fullName>
    </recommendedName>
</protein>
<dbReference type="EMBL" id="CP029551">
    <property type="protein sequence ID" value="AWN38845.1"/>
    <property type="molecule type" value="Genomic_DNA"/>
</dbReference>
<dbReference type="NCBIfam" id="NF008966">
    <property type="entry name" value="PRK12311.1"/>
    <property type="match status" value="1"/>
</dbReference>
<dbReference type="Proteomes" id="UP000246058">
    <property type="component" value="Chromosome"/>
</dbReference>
<evidence type="ECO:0000256" key="6">
    <source>
        <dbReference type="RuleBase" id="RU003631"/>
    </source>
</evidence>
<proteinExistence type="inferred from homology"/>
<evidence type="ECO:0000256" key="5">
    <source>
        <dbReference type="HAMAP-Rule" id="MF_00291"/>
    </source>
</evidence>
<evidence type="ECO:0000256" key="2">
    <source>
        <dbReference type="ARBA" id="ARBA00022980"/>
    </source>
</evidence>
<organism evidence="7 8">
    <name type="scientific">Methylobacterium radiodurans</name>
    <dbReference type="NCBI Taxonomy" id="2202828"/>
    <lineage>
        <taxon>Bacteria</taxon>
        <taxon>Pseudomonadati</taxon>
        <taxon>Pseudomonadota</taxon>
        <taxon>Alphaproteobacteria</taxon>
        <taxon>Hyphomicrobiales</taxon>
        <taxon>Methylobacteriaceae</taxon>
        <taxon>Methylobacterium</taxon>
    </lineage>
</organism>
<name>A0A2U8VYK8_9HYPH</name>
<dbReference type="KEGG" id="meti:DK427_04480"/>
<dbReference type="HAMAP" id="MF_00291_B">
    <property type="entry name" value="Ribosomal_uS2_B"/>
    <property type="match status" value="1"/>
</dbReference>
<evidence type="ECO:0000256" key="3">
    <source>
        <dbReference type="ARBA" id="ARBA00023274"/>
    </source>
</evidence>
<evidence type="ECO:0000256" key="4">
    <source>
        <dbReference type="ARBA" id="ARBA00035256"/>
    </source>
</evidence>